<dbReference type="PANTHER" id="PTHR38687:SF1">
    <property type="entry name" value="CELL DIVISION PROTEIN DEDD"/>
    <property type="match status" value="1"/>
</dbReference>
<dbReference type="RefSeq" id="WP_111935264.1">
    <property type="nucleotide sequence ID" value="NZ_CADFFP010000035.1"/>
</dbReference>
<feature type="domain" description="SPOR" evidence="3">
    <location>
        <begin position="189"/>
        <end position="267"/>
    </location>
</feature>
<dbReference type="PANTHER" id="PTHR38687">
    <property type="entry name" value="CELL DIVISION PROTEIN DEDD-RELATED"/>
    <property type="match status" value="1"/>
</dbReference>
<dbReference type="PROSITE" id="PS51724">
    <property type="entry name" value="SPOR"/>
    <property type="match status" value="1"/>
</dbReference>
<evidence type="ECO:0000259" key="3">
    <source>
        <dbReference type="PROSITE" id="PS51724"/>
    </source>
</evidence>
<dbReference type="Pfam" id="PF05036">
    <property type="entry name" value="SPOR"/>
    <property type="match status" value="1"/>
</dbReference>
<feature type="transmembrane region" description="Helical" evidence="2">
    <location>
        <begin position="21"/>
        <end position="45"/>
    </location>
</feature>
<keyword evidence="4" id="KW-0131">Cell cycle</keyword>
<dbReference type="STRING" id="1169143.GCA_000383275_02074"/>
<accession>A0A329BNF6</accession>
<keyword evidence="2" id="KW-1133">Transmembrane helix</keyword>
<dbReference type="InterPro" id="IPR052521">
    <property type="entry name" value="Cell_div_SPOR-domain"/>
</dbReference>
<dbReference type="GO" id="GO:0042834">
    <property type="term" value="F:peptidoglycan binding"/>
    <property type="evidence" value="ECO:0007669"/>
    <property type="project" value="InterPro"/>
</dbReference>
<feature type="compositionally biased region" description="Low complexity" evidence="1">
    <location>
        <begin position="54"/>
        <end position="70"/>
    </location>
</feature>
<proteinExistence type="predicted"/>
<sequence length="270" mass="27819">MQVIHTMAKPRRTTKQSKQTGGTFLGIVLGLIVGLAIAVVVALYITRAPTPFVSKVAPPAASDSSASQAQYDPNRPLQGKTPGQPVPQAAQPAPPNTAPGQTNSQTQSGMLEEPQIVEVPPANSTNGTNGTNANPNGVAVAPKPAQDNGNGAPTAPAKKPQASSAPAPGTATANNAKPGSSATAAPAPGDANTGYFLQVGAYKTSADAEQQRARLAFQGFESKVTQRDAGGVTYYRVRIGPFSKFEDMNSSRQRLSDAGVDTAVIRFTKQ</sequence>
<evidence type="ECO:0000256" key="2">
    <source>
        <dbReference type="SAM" id="Phobius"/>
    </source>
</evidence>
<dbReference type="GO" id="GO:0030428">
    <property type="term" value="C:cell septum"/>
    <property type="evidence" value="ECO:0007669"/>
    <property type="project" value="TreeGrafter"/>
</dbReference>
<dbReference type="AlphaFoldDB" id="A0A329BNF6"/>
<dbReference type="InterPro" id="IPR036680">
    <property type="entry name" value="SPOR-like_sf"/>
</dbReference>
<evidence type="ECO:0000256" key="1">
    <source>
        <dbReference type="SAM" id="MobiDB-lite"/>
    </source>
</evidence>
<dbReference type="GO" id="GO:0032153">
    <property type="term" value="C:cell division site"/>
    <property type="evidence" value="ECO:0007669"/>
    <property type="project" value="TreeGrafter"/>
</dbReference>
<evidence type="ECO:0000313" key="5">
    <source>
        <dbReference type="Proteomes" id="UP000248918"/>
    </source>
</evidence>
<feature type="compositionally biased region" description="Low complexity" evidence="1">
    <location>
        <begin position="82"/>
        <end position="91"/>
    </location>
</feature>
<keyword evidence="2" id="KW-0472">Membrane</keyword>
<keyword evidence="2" id="KW-0812">Transmembrane</keyword>
<dbReference type="SUPFAM" id="SSF110997">
    <property type="entry name" value="Sporulation related repeat"/>
    <property type="match status" value="1"/>
</dbReference>
<reference evidence="4 5" key="1">
    <citation type="submission" date="2018-06" db="EMBL/GenBank/DDBJ databases">
        <title>Genomic Encyclopedia of Type Strains, Phase III (KMG-III): the genomes of soil and plant-associated and newly described type strains.</title>
        <authorList>
            <person name="Whitman W."/>
        </authorList>
    </citation>
    <scope>NUCLEOTIDE SEQUENCE [LARGE SCALE GENOMIC DNA]</scope>
    <source>
        <strain evidence="4 5">LMG 23644</strain>
    </source>
</reference>
<dbReference type="Gene3D" id="3.30.70.1070">
    <property type="entry name" value="Sporulation related repeat"/>
    <property type="match status" value="1"/>
</dbReference>
<feature type="compositionally biased region" description="Low complexity" evidence="1">
    <location>
        <begin position="152"/>
        <end position="187"/>
    </location>
</feature>
<protein>
    <submittedName>
        <fullName evidence="4">Cell division protein FtsN</fullName>
    </submittedName>
</protein>
<evidence type="ECO:0000313" key="4">
    <source>
        <dbReference type="EMBL" id="RAS20495.1"/>
    </source>
</evidence>
<gene>
    <name evidence="4" type="ORF">BX591_13612</name>
</gene>
<keyword evidence="4" id="KW-0132">Cell division</keyword>
<name>A0A329BNF6_9BURK</name>
<dbReference type="Proteomes" id="UP000248918">
    <property type="component" value="Unassembled WGS sequence"/>
</dbReference>
<dbReference type="OrthoDB" id="7063246at2"/>
<comment type="caution">
    <text evidence="4">The sequence shown here is derived from an EMBL/GenBank/DDBJ whole genome shotgun (WGS) entry which is preliminary data.</text>
</comment>
<feature type="region of interest" description="Disordered" evidence="1">
    <location>
        <begin position="119"/>
        <end position="187"/>
    </location>
</feature>
<dbReference type="GO" id="GO:0032506">
    <property type="term" value="P:cytokinetic process"/>
    <property type="evidence" value="ECO:0007669"/>
    <property type="project" value="TreeGrafter"/>
</dbReference>
<organism evidence="4 5">
    <name type="scientific">Paraburkholderia bryophila</name>
    <dbReference type="NCBI Taxonomy" id="420952"/>
    <lineage>
        <taxon>Bacteria</taxon>
        <taxon>Pseudomonadati</taxon>
        <taxon>Pseudomonadota</taxon>
        <taxon>Betaproteobacteria</taxon>
        <taxon>Burkholderiales</taxon>
        <taxon>Burkholderiaceae</taxon>
        <taxon>Paraburkholderia</taxon>
    </lineage>
</organism>
<dbReference type="InterPro" id="IPR007730">
    <property type="entry name" value="SPOR-like_dom"/>
</dbReference>
<feature type="region of interest" description="Disordered" evidence="1">
    <location>
        <begin position="54"/>
        <end position="107"/>
    </location>
</feature>
<feature type="compositionally biased region" description="Low complexity" evidence="1">
    <location>
        <begin position="120"/>
        <end position="145"/>
    </location>
</feature>
<dbReference type="EMBL" id="QLTK01000036">
    <property type="protein sequence ID" value="RAS20495.1"/>
    <property type="molecule type" value="Genomic_DNA"/>
</dbReference>